<evidence type="ECO:0000313" key="2">
    <source>
        <dbReference type="Proteomes" id="UP001139104"/>
    </source>
</evidence>
<dbReference type="EMBL" id="JAIVFP010000001">
    <property type="protein sequence ID" value="MCI4682383.1"/>
    <property type="molecule type" value="Genomic_DNA"/>
</dbReference>
<accession>A0ABS9Z436</accession>
<gene>
    <name evidence="1" type="ORF">K2U94_06365</name>
</gene>
<reference evidence="1" key="1">
    <citation type="journal article" date="2022" name="ISME J.">
        <title>Identification of active gaseous-alkane degraders at natural gas seeps.</title>
        <authorList>
            <person name="Farhan Ul Haque M."/>
            <person name="Hernandez M."/>
            <person name="Crombie A.T."/>
            <person name="Murrell J.C."/>
        </authorList>
    </citation>
    <scope>NUCLEOTIDE SEQUENCE</scope>
    <source>
        <strain evidence="1">PC2</strain>
    </source>
</reference>
<dbReference type="Pfam" id="PF13557">
    <property type="entry name" value="Phenol_MetA_deg"/>
    <property type="match status" value="1"/>
</dbReference>
<proteinExistence type="predicted"/>
<dbReference type="InterPro" id="IPR025737">
    <property type="entry name" value="FApF"/>
</dbReference>
<sequence>MLSALAAMPARAGSELQPGTTTGLAIGAPLPEGVYDMTLPNWGARATHPATDVGVLTPAWIVWSTPWTIFGGRLGFDAATPVAQVAVDGPFGLNKAGWANPLVEMSLKWDLGGHFFFGVHEGVHLPVNGPLQEIGVAYDFASFMQAVAFSYLNEGWNLSATFIYGTGRNGTTVGSYAPSWFNYDLTATRTFGKWEIGAVGFGSTDLSSPYAGYARQSQFAMGGLVGYNFGPVDLQLKLTTDLTECNYGGKDTRLWANIIVPIWVATAPKQQIAAKY</sequence>
<comment type="caution">
    <text evidence="1">The sequence shown here is derived from an EMBL/GenBank/DDBJ whole genome shotgun (WGS) entry which is preliminary data.</text>
</comment>
<keyword evidence="2" id="KW-1185">Reference proteome</keyword>
<evidence type="ECO:0000313" key="1">
    <source>
        <dbReference type="EMBL" id="MCI4682383.1"/>
    </source>
</evidence>
<dbReference type="Proteomes" id="UP001139104">
    <property type="component" value="Unassembled WGS sequence"/>
</dbReference>
<organism evidence="1 2">
    <name type="scientific">Candidatus Rhodoblastus alkanivorans</name>
    <dbReference type="NCBI Taxonomy" id="2954117"/>
    <lineage>
        <taxon>Bacteria</taxon>
        <taxon>Pseudomonadati</taxon>
        <taxon>Pseudomonadota</taxon>
        <taxon>Alphaproteobacteria</taxon>
        <taxon>Hyphomicrobiales</taxon>
        <taxon>Rhodoblastaceae</taxon>
        <taxon>Rhodoblastus</taxon>
    </lineage>
</organism>
<dbReference type="RefSeq" id="WP_243066400.1">
    <property type="nucleotide sequence ID" value="NZ_JAIVFP010000001.1"/>
</dbReference>
<protein>
    <submittedName>
        <fullName evidence="1">Transporter</fullName>
    </submittedName>
</protein>
<name>A0ABS9Z436_9HYPH</name>